<sequence length="779" mass="86126">MMRSKLDAMLTAIRDTVLLAPMLWLGSVAMADESSPTAEQLSAELRATERQVSLILGDVMRHGTFDAPAVLGVVDNDPEKLASWVQEHTTYVPYQGVVRDAFGVLQDRLGNHLDRAMLLGRLIEESGRAVRLEVMDVQELSPAVQLLDERPRPQPVSITADTQELLNHLSPRSNELQPDRPDPAVWNRFDQDLQARAISLIERLAGDSGFPAWDEISPAAEREADPRVRVWWENDQGRWVSTDLSEGMVSAAADSPSAESQSLSAASRRYAHRYQLEVIAERWQEGRFERVTLLEHDLEAHALAMQAIRVGVVPEQFEVDDFYAGDPDQALANDLLANTAWIPYIRYGEELVLGDLIDEQGSVRDPMLPAQARQLEEATSLLGGISVGGRAKQSESHNAFIGLSLEVTHRYGDEVLNRLSRPWFSLVPEEASAFELEPEQRLERAVALVRDSNILLQVAEPSEALLWRYGLGLFLRNSHALKGMIMALDDADFETLDGAIHELVDLPQTAMQFARHRFTASLNPERFYIGEPNLLIEHVGLKHLPEGFRDYRAIDLAHVPLHLVPSDDDARQLRFSQGVLETLLEAELLALRNPLPDRDKVLDGENAALHLETAMASGEVGLWLAPGEASRLDDLMLPRLSRLAIQHQLAQGQHLYFPLAASLEDGAGDKALPLVWWVVDTDSGQALGYGGVGWGSFVDYSMLLQTRLYLLATSLAPGGAKVALGTFLACGFASAMLSLHVYSTLGGELPQLVDMVAGESLAVVEYCLKSYVKMTHPTL</sequence>
<dbReference type="AlphaFoldDB" id="A0A7C9P2S7"/>
<comment type="caution">
    <text evidence="1">The sequence shown here is derived from an EMBL/GenBank/DDBJ whole genome shotgun (WGS) entry which is preliminary data.</text>
</comment>
<dbReference type="EMBL" id="JAAEHK010000001">
    <property type="protein sequence ID" value="NDL69056.1"/>
    <property type="molecule type" value="Genomic_DNA"/>
</dbReference>
<accession>A0A7C9P2S7</accession>
<dbReference type="OrthoDB" id="6126860at2"/>
<organism evidence="1 2">
    <name type="scientific">Vreelandella alkaliphila</name>
    <dbReference type="NCBI Taxonomy" id="272774"/>
    <lineage>
        <taxon>Bacteria</taxon>
        <taxon>Pseudomonadati</taxon>
        <taxon>Pseudomonadota</taxon>
        <taxon>Gammaproteobacteria</taxon>
        <taxon>Oceanospirillales</taxon>
        <taxon>Halomonadaceae</taxon>
        <taxon>Vreelandella</taxon>
    </lineage>
</organism>
<evidence type="ECO:0000313" key="2">
    <source>
        <dbReference type="Proteomes" id="UP000480312"/>
    </source>
</evidence>
<reference evidence="1 2" key="1">
    <citation type="submission" date="2020-01" db="EMBL/GenBank/DDBJ databases">
        <title>Whole genome sequencing of Halomonas alkaliphila strain LS44.</title>
        <authorList>
            <person name="Kumar S."/>
            <person name="Paul D."/>
            <person name="Shouche Y."/>
            <person name="Suryavanshi M.V."/>
        </authorList>
    </citation>
    <scope>NUCLEOTIDE SEQUENCE [LARGE SCALE GENOMIC DNA]</scope>
    <source>
        <strain evidence="1 2">LS44</strain>
    </source>
</reference>
<protein>
    <submittedName>
        <fullName evidence="1">Uncharacterized protein</fullName>
    </submittedName>
</protein>
<dbReference type="Proteomes" id="UP000480312">
    <property type="component" value="Unassembled WGS sequence"/>
</dbReference>
<name>A0A7C9P2S7_9GAMM</name>
<evidence type="ECO:0000313" key="1">
    <source>
        <dbReference type="EMBL" id="NDL69056.1"/>
    </source>
</evidence>
<dbReference type="RefSeq" id="WP_162217001.1">
    <property type="nucleotide sequence ID" value="NZ_JAAEHK010000001.1"/>
</dbReference>
<proteinExistence type="predicted"/>
<gene>
    <name evidence="1" type="ORF">GPL32_00860</name>
</gene>